<evidence type="ECO:0000256" key="1">
    <source>
        <dbReference type="SAM" id="MobiDB-lite"/>
    </source>
</evidence>
<organism evidence="2 3">
    <name type="scientific">Persicimonas caeni</name>
    <dbReference type="NCBI Taxonomy" id="2292766"/>
    <lineage>
        <taxon>Bacteria</taxon>
        <taxon>Deltaproteobacteria</taxon>
        <taxon>Bradymonadales</taxon>
        <taxon>Bradymonadaceae</taxon>
        <taxon>Persicimonas</taxon>
    </lineage>
</organism>
<feature type="compositionally biased region" description="Basic and acidic residues" evidence="1">
    <location>
        <begin position="200"/>
        <end position="216"/>
    </location>
</feature>
<accession>A0A4Y6Q1N0</accession>
<gene>
    <name evidence="2" type="ORF">FIV42_26100</name>
</gene>
<name>A0A4Y6Q1N0_PERCE</name>
<evidence type="ECO:0000313" key="3">
    <source>
        <dbReference type="Proteomes" id="UP000315995"/>
    </source>
</evidence>
<sequence>MMEVGIFFGVLLAIVGSIAATKHIQSSTWQKVAQKLGLGFEDSTWFGHPKLYGKFRDTDVDVTIEVVGSGKSKQIYTVVEAPLSGLAPYGLKVYQEGMWEKMEKLIGGDDIQVGDPELDKAFIIQGNDAEKISEVLTAPSVKRSLIVGQRRHRTLRIDFPRVRLRQGGRTLSVSKLESYIRTVVDLAVCINEASGARPVEQSKKDALEPSIHHPEPPDSSGPPARFGPPAAGEPEPASSQTGSSEPVGAAEQDDANDWW</sequence>
<keyword evidence="3" id="KW-1185">Reference proteome</keyword>
<dbReference type="OrthoDB" id="262374at2"/>
<reference evidence="2 3" key="1">
    <citation type="submission" date="2019-06" db="EMBL/GenBank/DDBJ databases">
        <title>Persicimonas caeni gen. nov., sp. nov., a predatory bacterium isolated from solar saltern.</title>
        <authorList>
            <person name="Wang S."/>
        </authorList>
    </citation>
    <scope>NUCLEOTIDE SEQUENCE [LARGE SCALE GENOMIC DNA]</scope>
    <source>
        <strain evidence="2 3">YN101</strain>
    </source>
</reference>
<proteinExistence type="predicted"/>
<evidence type="ECO:0000313" key="2">
    <source>
        <dbReference type="EMBL" id="QDG54087.1"/>
    </source>
</evidence>
<feature type="region of interest" description="Disordered" evidence="1">
    <location>
        <begin position="197"/>
        <end position="259"/>
    </location>
</feature>
<protein>
    <submittedName>
        <fullName evidence="2">Uncharacterized protein</fullName>
    </submittedName>
</protein>
<feature type="compositionally biased region" description="Low complexity" evidence="1">
    <location>
        <begin position="221"/>
        <end position="239"/>
    </location>
</feature>
<accession>A0A5B8YDN9</accession>
<dbReference type="EMBL" id="CP041186">
    <property type="protein sequence ID" value="QDG54087.1"/>
    <property type="molecule type" value="Genomic_DNA"/>
</dbReference>
<dbReference type="AlphaFoldDB" id="A0A4Y6Q1N0"/>
<dbReference type="Proteomes" id="UP000315995">
    <property type="component" value="Chromosome"/>
</dbReference>
<dbReference type="RefSeq" id="WP_141200532.1">
    <property type="nucleotide sequence ID" value="NZ_CP041186.1"/>
</dbReference>